<dbReference type="PANTHER" id="PTHR30298">
    <property type="entry name" value="H REPEAT-ASSOCIATED PREDICTED TRANSPOSASE"/>
    <property type="match status" value="1"/>
</dbReference>
<accession>A0A4R8UVJ3</accession>
<dbReference type="NCBIfam" id="NF033564">
    <property type="entry name" value="transpos_ISAs1"/>
    <property type="match status" value="1"/>
</dbReference>
<dbReference type="Proteomes" id="UP000298173">
    <property type="component" value="Unassembled WGS sequence"/>
</dbReference>
<evidence type="ECO:0000313" key="2">
    <source>
        <dbReference type="EMBL" id="TFB72122.1"/>
    </source>
</evidence>
<proteinExistence type="predicted"/>
<dbReference type="InterPro" id="IPR012337">
    <property type="entry name" value="RNaseH-like_sf"/>
</dbReference>
<evidence type="ECO:0000313" key="3">
    <source>
        <dbReference type="Proteomes" id="UP000298173"/>
    </source>
</evidence>
<dbReference type="InterPro" id="IPR047647">
    <property type="entry name" value="ISAs1_transpos"/>
</dbReference>
<sequence length="235" mass="26349">MAALDHATGTVIGQESIGQKTNEIPHFQSLMGKIGDLGGVIVTADALHTQRGYAEYLQQQGAHYVLTVKNNQRALRDRISSQTWAARPVQHVCRQKGHGRTTTWQATVQPAQEWIGFPHAKQTMRLTRDRHNHRTGETTSEHVYVITSLPADQATPEQLANYIRGHWGIENRLHWVRDVTFDEDRSRFRTGNAAHVMATIRNLAISVHRLAGATNIAKALRVTGRTPKIAYQLIS</sequence>
<name>A0A4R8UVJ3_9MICO</name>
<organism evidence="2 3">
    <name type="scientific">Cryobacterium glaciale</name>
    <dbReference type="NCBI Taxonomy" id="1259145"/>
    <lineage>
        <taxon>Bacteria</taxon>
        <taxon>Bacillati</taxon>
        <taxon>Actinomycetota</taxon>
        <taxon>Actinomycetes</taxon>
        <taxon>Micrococcales</taxon>
        <taxon>Microbacteriaceae</taxon>
        <taxon>Cryobacterium</taxon>
    </lineage>
</organism>
<dbReference type="OrthoDB" id="3867913at2"/>
<dbReference type="RefSeq" id="WP_134503423.1">
    <property type="nucleotide sequence ID" value="NZ_SOEY01000020.1"/>
</dbReference>
<evidence type="ECO:0000259" key="1">
    <source>
        <dbReference type="Pfam" id="PF01609"/>
    </source>
</evidence>
<dbReference type="GO" id="GO:0004803">
    <property type="term" value="F:transposase activity"/>
    <property type="evidence" value="ECO:0007669"/>
    <property type="project" value="InterPro"/>
</dbReference>
<dbReference type="InterPro" id="IPR002559">
    <property type="entry name" value="Transposase_11"/>
</dbReference>
<dbReference type="GO" id="GO:0003677">
    <property type="term" value="F:DNA binding"/>
    <property type="evidence" value="ECO:0007669"/>
    <property type="project" value="InterPro"/>
</dbReference>
<feature type="domain" description="Transposase IS4-like" evidence="1">
    <location>
        <begin position="2"/>
        <end position="205"/>
    </location>
</feature>
<reference evidence="2 3" key="1">
    <citation type="submission" date="2019-03" db="EMBL/GenBank/DDBJ databases">
        <title>Genomics of glacier-inhabiting Cryobacterium strains.</title>
        <authorList>
            <person name="Liu Q."/>
            <person name="Xin Y.-H."/>
        </authorList>
    </citation>
    <scope>NUCLEOTIDE SEQUENCE [LARGE SCALE GENOMIC DNA]</scope>
    <source>
        <strain evidence="2 3">HLT2-23</strain>
    </source>
</reference>
<comment type="caution">
    <text evidence="2">The sequence shown here is derived from an EMBL/GenBank/DDBJ whole genome shotgun (WGS) entry which is preliminary data.</text>
</comment>
<keyword evidence="3" id="KW-1185">Reference proteome</keyword>
<dbReference type="SUPFAM" id="SSF53098">
    <property type="entry name" value="Ribonuclease H-like"/>
    <property type="match status" value="1"/>
</dbReference>
<dbReference type="PANTHER" id="PTHR30298:SF0">
    <property type="entry name" value="PROTEIN YBFL-RELATED"/>
    <property type="match status" value="1"/>
</dbReference>
<gene>
    <name evidence="2" type="ORF">E3O06_10960</name>
</gene>
<dbReference type="InterPro" id="IPR051698">
    <property type="entry name" value="Transposase_11-like"/>
</dbReference>
<dbReference type="Pfam" id="PF01609">
    <property type="entry name" value="DDE_Tnp_1"/>
    <property type="match status" value="1"/>
</dbReference>
<dbReference type="AlphaFoldDB" id="A0A4R8UVJ3"/>
<dbReference type="EMBL" id="SOEY01000020">
    <property type="protein sequence ID" value="TFB72122.1"/>
    <property type="molecule type" value="Genomic_DNA"/>
</dbReference>
<dbReference type="GO" id="GO:0006313">
    <property type="term" value="P:DNA transposition"/>
    <property type="evidence" value="ECO:0007669"/>
    <property type="project" value="InterPro"/>
</dbReference>
<protein>
    <submittedName>
        <fullName evidence="2">ISAs1 family transposase</fullName>
    </submittedName>
</protein>